<dbReference type="OrthoDB" id="378784at2759"/>
<dbReference type="Proteomes" id="UP000072874">
    <property type="component" value="Chromosome 11"/>
</dbReference>
<evidence type="ECO:0000313" key="3">
    <source>
        <dbReference type="EMBL" id="CDU19102.1"/>
    </source>
</evidence>
<dbReference type="VEuPathDB" id="PlasmoDB:PY17X_1141500"/>
<dbReference type="GeneID" id="3853715"/>
<feature type="compositionally biased region" description="Basic and acidic residues" evidence="2">
    <location>
        <begin position="239"/>
        <end position="249"/>
    </location>
</feature>
<evidence type="ECO:0000313" key="4">
    <source>
        <dbReference type="EMBL" id="VTZ79687.1"/>
    </source>
</evidence>
<feature type="region of interest" description="Disordered" evidence="2">
    <location>
        <begin position="1"/>
        <end position="26"/>
    </location>
</feature>
<reference evidence="5 6" key="1">
    <citation type="journal article" date="2014" name="BMC Biol.">
        <title>A comprehensive evaluation of rodent malaria parasite genomes and gene expression.</title>
        <authorList>
            <person name="Otto T.D."/>
            <person name="Bohme U."/>
            <person name="Jackson A.P."/>
            <person name="Hunt M."/>
            <person name="Franke-Fayard B."/>
            <person name="Hoeijmakers W.A."/>
            <person name="Religa A.A."/>
            <person name="Robertson L."/>
            <person name="Sanders M."/>
            <person name="Ogun S.A."/>
            <person name="Cunningham D."/>
            <person name="Erhart A."/>
            <person name="Billker O."/>
            <person name="Khan S.M."/>
            <person name="Stunnenberg H.G."/>
            <person name="Langhorne J."/>
            <person name="Holder A.A."/>
            <person name="Waters A.P."/>
            <person name="Newbold C.I."/>
            <person name="Pain A."/>
            <person name="Berriman M."/>
            <person name="Janse C.J."/>
        </authorList>
    </citation>
    <scope>NUCLEOTIDE SEQUENCE [LARGE SCALE GENOMIC DNA]</scope>
    <source>
        <strain evidence="4 5">17X</strain>
        <strain evidence="3 6">YM</strain>
    </source>
</reference>
<feature type="compositionally biased region" description="Basic and acidic residues" evidence="2">
    <location>
        <begin position="179"/>
        <end position="206"/>
    </location>
</feature>
<reference evidence="4" key="4">
    <citation type="submission" date="2019-05" db="EMBL/GenBank/DDBJ databases">
        <authorList>
            <consortium name="Pathogen Informatics"/>
        </authorList>
    </citation>
    <scope>NUCLEOTIDE SEQUENCE</scope>
    <source>
        <strain evidence="4">17X</strain>
    </source>
</reference>
<dbReference type="Proteomes" id="UP000072904">
    <property type="component" value="Chromosome 11"/>
</dbReference>
<evidence type="ECO:0000256" key="2">
    <source>
        <dbReference type="SAM" id="MobiDB-lite"/>
    </source>
</evidence>
<proteinExistence type="predicted"/>
<accession>A0A078K9N5</accession>
<keyword evidence="1" id="KW-0175">Coiled coil</keyword>
<evidence type="ECO:0000313" key="5">
    <source>
        <dbReference type="Proteomes" id="UP000072874"/>
    </source>
</evidence>
<feature type="compositionally biased region" description="Low complexity" evidence="2">
    <location>
        <begin position="1722"/>
        <end position="1740"/>
    </location>
</feature>
<dbReference type="VEuPathDB" id="PlasmoDB:PY00837"/>
<evidence type="ECO:0000256" key="1">
    <source>
        <dbReference type="SAM" id="Coils"/>
    </source>
</evidence>
<feature type="compositionally biased region" description="Basic and acidic residues" evidence="2">
    <location>
        <begin position="216"/>
        <end position="226"/>
    </location>
</feature>
<evidence type="ECO:0000313" key="6">
    <source>
        <dbReference type="Proteomes" id="UP000072904"/>
    </source>
</evidence>
<name>A0A078K9N5_PLAYE</name>
<dbReference type="EMBL" id="LK934639">
    <property type="protein sequence ID" value="CDU19102.1"/>
    <property type="molecule type" value="Genomic_DNA"/>
</dbReference>
<feature type="coiled-coil region" evidence="1">
    <location>
        <begin position="628"/>
        <end position="655"/>
    </location>
</feature>
<dbReference type="GO" id="GO:0005635">
    <property type="term" value="C:nuclear envelope"/>
    <property type="evidence" value="ECO:0007669"/>
    <property type="project" value="TreeGrafter"/>
</dbReference>
<dbReference type="PANTHER" id="PTHR33416:SF20">
    <property type="entry name" value="NUCLEAR PORE COMPLEX PROTEIN NUP1"/>
    <property type="match status" value="1"/>
</dbReference>
<dbReference type="PANTHER" id="PTHR33416">
    <property type="entry name" value="NUCLEAR PORE COMPLEX PROTEIN NUP1"/>
    <property type="match status" value="1"/>
</dbReference>
<feature type="compositionally biased region" description="Polar residues" evidence="2">
    <location>
        <begin position="1"/>
        <end position="25"/>
    </location>
</feature>
<feature type="compositionally biased region" description="Polar residues" evidence="2">
    <location>
        <begin position="1708"/>
        <end position="1721"/>
    </location>
</feature>
<dbReference type="GO" id="GO:0071763">
    <property type="term" value="P:nuclear membrane organization"/>
    <property type="evidence" value="ECO:0007669"/>
    <property type="project" value="TreeGrafter"/>
</dbReference>
<dbReference type="VEuPathDB" id="PlasmoDB:Py17XNL_001105806"/>
<gene>
    <name evidence="4" type="ORF">PY17X_1141500</name>
    <name evidence="3" type="ORF">PYYM_1142500</name>
</gene>
<dbReference type="EMBL" id="LM993665">
    <property type="protein sequence ID" value="VTZ79687.1"/>
    <property type="molecule type" value="Genomic_DNA"/>
</dbReference>
<dbReference type="KEGG" id="pyo:PY17X_1141500"/>
<reference evidence="3" key="2">
    <citation type="submission" date="2014-05" db="EMBL/GenBank/DDBJ databases">
        <authorList>
            <person name="Aslett A.Martin."/>
            <person name="De Silva Nishadi"/>
        </authorList>
    </citation>
    <scope>NUCLEOTIDE SEQUENCE</scope>
    <source>
        <strain evidence="3">YM</strain>
    </source>
</reference>
<dbReference type="VEuPathDB" id="PlasmoDB:PYYM_1142500"/>
<feature type="region of interest" description="Disordered" evidence="2">
    <location>
        <begin position="1708"/>
        <end position="1744"/>
    </location>
</feature>
<protein>
    <submittedName>
        <fullName evidence="4">Nucleoporin NUP205, putative</fullName>
    </submittedName>
</protein>
<dbReference type="RefSeq" id="XP_022812482.1">
    <property type="nucleotide sequence ID" value="XM_022956606.1"/>
</dbReference>
<reference evidence="4" key="3">
    <citation type="submission" date="2014-05" db="EMBL/GenBank/DDBJ databases">
        <authorList>
            <person name="Aslett M.A."/>
            <person name="De Silva N."/>
        </authorList>
    </citation>
    <scope>NUCLEOTIDE SEQUENCE</scope>
    <source>
        <strain evidence="4">17X</strain>
    </source>
</reference>
<feature type="region of interest" description="Disordered" evidence="2">
    <location>
        <begin position="177"/>
        <end position="267"/>
    </location>
</feature>
<dbReference type="VEuPathDB" id="PlasmoDB:PY00836"/>
<organism evidence="3 6">
    <name type="scientific">Plasmodium yoelii</name>
    <dbReference type="NCBI Taxonomy" id="5861"/>
    <lineage>
        <taxon>Eukaryota</taxon>
        <taxon>Sar</taxon>
        <taxon>Alveolata</taxon>
        <taxon>Apicomplexa</taxon>
        <taxon>Aconoidasida</taxon>
        <taxon>Haemosporida</taxon>
        <taxon>Plasmodiidae</taxon>
        <taxon>Plasmodium</taxon>
        <taxon>Plasmodium (Vinckeia)</taxon>
    </lineage>
</organism>
<dbReference type="OMA" id="DESCFIM"/>
<sequence>MDVEDNSMNFYSMSNYEDTSNNKNTKLNDKEEDVISNKDPLNSTNGITDLSCALEKSCESFVTVSDAYSSSSSLYKSNFYDDYEDNDAYNINNEVNTLKHSFSRNSSSDISNDSFSDDQYETPYINKKYNNTNVKNSFNKKSYITYKDENNSNNNKIREGKSLNIENNLKNKVSMLKKKTQDISSLDKKENKTNESDDVDSERGSNDDLVNSTHMENAKNDNKKTNVSENGSNMGDWKQNNEHSDKSDQENQNSKSENSDDDLYSVISGPENYDEIFMGTPNDDYYMSDNIKLKRNILNENQNNSGHTKNIENEDDTNFNATKYTTSTNLIKRIKFSDQLESIKKKKNDGNAFRSYNNNQVEEGEDEKMIKEKKKLNNKYNVQTDYEFKKLVISTINMCHPKIKNIDENEDILFTMDKISKIVIEDNNKDAYKTDDSEIYDDCNTNNSLYDKVDDILDDRNKYIKEKRDKYFSDVKNGLKTGTNNNDDGLWIKKTSDKSGDNLNGVIGTTKNNDAINNCLKMENNKNNEEQYIKANMANSVYYLNHDMIEINENVLKLYSGLCNYVERNNCTKNIVRIVPHLNNIYDNKKLCYIKDSPSFSEIYKVIPEWKDSFELLNKKAQTDTEDMKHILKRIENIKNDLNILNKDLIDDKKEFENIKFETIQHESMISNFEKKNKTYIKGVLKLDNMSFKLKKIHKINTNNLNNFNITENVNRLLKYVDNAMTDYSQLFNEEKSIEILRFQQLDNTFNILTNTDDEYSFLMNLLKDELKEMIYEKKEQLQNIIRRTMLYKAFDTTSFKDQITNTLNKQTLLINQIKYNLQCNVLLLFDMYTNFSKKNIKIIKIPENYVKDYTNEVIKKSYIIKTFNDTKKNVSKYFNCIHFTRNRPITHPFFIHFCLGEKFLYHFINFVLYPLSEENQKKFMQYCSIPGFNSFLFVDKVLKLHKEEQQFPSTDLTYDFSSAYDRIGKTDYNNTSLINQYMQKWNELNPYLLALRNASEFCFQQNPNDINDNNDDYTSYTLMDSKKNAFDLINHIPDSIIGMSNAATAAAALASSPGICNNINPSLGFSSSFDNMNKLNNTFSLLNNQMSNNTNTMFNNITGVGTNLSGLNSGNTFASNNNLFANNSGSNLFGSTFNNSTSTTMRNNSTPFGTTNNSLLSGANSSQSMFNTNLPKSSTSSIFCNTSTTSSFMGSGMNNTSNMSVGGSTSLFGGNNSLGNNMLNLNNRNPSENNSAGGIFGSSNYSTTANNNMLTGSTPFGTTNNNLLSGANSSPSMFNTNLPKSPTSSIFGNTSTTSSFMGSGMNNTPNMSVGGSTSLFGGTTNLGNNMLNTNNRSNNILNMSSTSTMGNQQNSLLINNSAIGNNNSGLFNKSTLGSSSIFNSSMNNNTNSQFNRTTLNTTSSSLFGNSSTSNNNNTLGSNMGMNNNTSSIFSGLNNNKTTMFSNNNMFGSNMNNNANSSGLNTGLFSLSSDTNKIGNNNNMSNSLFTNSSGMSRINTNNNNNNSLFSNVNNYGASSNKSMVNTSSFNRGINMGSNNNMSSYGLGGNTNFGSGSFMGGNTSGNNSTFSGNNNYGGLFGGNNAQKGTSSSIFSNNNTSMFSNNTRDTNIFNNSNNSASKNMFNNRMSYNSTNNITSNNSNTFGNKTGFSGSNNLNQFSTTSNNIGNTSSNNSMFLSNNNMMRNNSSFPLSNNNYMSSSNLSNNNSLFQKNTFSSTQTNRDSLSGFNTLNNNSSSNNFGNKFQQNVGNTFGNTFGNTTNNSMFSNNNSSSFGANTNTGLGANNNSMFQQSNSNFQYNFKPANNSSLFSR</sequence>